<dbReference type="EMBL" id="JAUIZM010000001">
    <property type="protein sequence ID" value="KAK1405472.1"/>
    <property type="molecule type" value="Genomic_DNA"/>
</dbReference>
<keyword evidence="2" id="KW-1185">Reference proteome</keyword>
<reference evidence="1" key="1">
    <citation type="submission" date="2023-02" db="EMBL/GenBank/DDBJ databases">
        <title>Genome of toxic invasive species Heracleum sosnowskyi carries increased number of genes despite the absence of recent whole-genome duplications.</title>
        <authorList>
            <person name="Schelkunov M."/>
            <person name="Shtratnikova V."/>
            <person name="Makarenko M."/>
            <person name="Klepikova A."/>
            <person name="Omelchenko D."/>
            <person name="Novikova G."/>
            <person name="Obukhova E."/>
            <person name="Bogdanov V."/>
            <person name="Penin A."/>
            <person name="Logacheva M."/>
        </authorList>
    </citation>
    <scope>NUCLEOTIDE SEQUENCE</scope>
    <source>
        <strain evidence="1">Hsosn_3</strain>
        <tissue evidence="1">Leaf</tissue>
    </source>
</reference>
<reference evidence="1" key="2">
    <citation type="submission" date="2023-05" db="EMBL/GenBank/DDBJ databases">
        <authorList>
            <person name="Schelkunov M.I."/>
        </authorList>
    </citation>
    <scope>NUCLEOTIDE SEQUENCE</scope>
    <source>
        <strain evidence="1">Hsosn_3</strain>
        <tissue evidence="1">Leaf</tissue>
    </source>
</reference>
<dbReference type="Proteomes" id="UP001237642">
    <property type="component" value="Unassembled WGS sequence"/>
</dbReference>
<dbReference type="GO" id="GO:0003723">
    <property type="term" value="F:RNA binding"/>
    <property type="evidence" value="ECO:0007669"/>
    <property type="project" value="InterPro"/>
</dbReference>
<sequence>MMKIFTNLNSNNLVVTYVSSYRPEPPGLTLDLLYGQDGFNIHSLMPSEYKHTRKGVTVQGIRTTKGFDMKHLNCPQVKPALEEELKKYWRSLRKWSFQKNLKMQANKHLKYHQLGSNEDIFEVGLVLGKELVSEEGKQFLMRFLEEFNYRAGQIYSCRKFADDLENEIGGVKVTFLPHPNGHAWNVKYLHEIHVLYTKDAKHRILDIRKQSFKADDVFLLEDLRVRRESTLFTPTNY</sequence>
<organism evidence="1 2">
    <name type="scientific">Heracleum sosnowskyi</name>
    <dbReference type="NCBI Taxonomy" id="360622"/>
    <lineage>
        <taxon>Eukaryota</taxon>
        <taxon>Viridiplantae</taxon>
        <taxon>Streptophyta</taxon>
        <taxon>Embryophyta</taxon>
        <taxon>Tracheophyta</taxon>
        <taxon>Spermatophyta</taxon>
        <taxon>Magnoliopsida</taxon>
        <taxon>eudicotyledons</taxon>
        <taxon>Gunneridae</taxon>
        <taxon>Pentapetalae</taxon>
        <taxon>asterids</taxon>
        <taxon>campanulids</taxon>
        <taxon>Apiales</taxon>
        <taxon>Apiaceae</taxon>
        <taxon>Apioideae</taxon>
        <taxon>apioid superclade</taxon>
        <taxon>Tordylieae</taxon>
        <taxon>Tordyliinae</taxon>
        <taxon>Heracleum</taxon>
    </lineage>
</organism>
<accession>A0AAD8JJ84</accession>
<comment type="caution">
    <text evidence="1">The sequence shown here is derived from an EMBL/GenBank/DDBJ whole genome shotgun (WGS) entry which is preliminary data.</text>
</comment>
<dbReference type="GO" id="GO:0033897">
    <property type="term" value="F:ribonuclease T2 activity"/>
    <property type="evidence" value="ECO:0007669"/>
    <property type="project" value="InterPro"/>
</dbReference>
<proteinExistence type="predicted"/>
<protein>
    <submittedName>
        <fullName evidence="1">Uncharacterized protein</fullName>
    </submittedName>
</protein>
<evidence type="ECO:0000313" key="2">
    <source>
        <dbReference type="Proteomes" id="UP001237642"/>
    </source>
</evidence>
<dbReference type="InterPro" id="IPR036430">
    <property type="entry name" value="RNase_T2-like_sf"/>
</dbReference>
<dbReference type="AlphaFoldDB" id="A0AAD8JJ84"/>
<evidence type="ECO:0000313" key="1">
    <source>
        <dbReference type="EMBL" id="KAK1405472.1"/>
    </source>
</evidence>
<gene>
    <name evidence="1" type="ORF">POM88_005077</name>
</gene>
<name>A0AAD8JJ84_9APIA</name>
<dbReference type="Gene3D" id="3.90.730.10">
    <property type="entry name" value="Ribonuclease T2-like"/>
    <property type="match status" value="1"/>
</dbReference>